<evidence type="ECO:0000313" key="2">
    <source>
        <dbReference type="Proteomes" id="UP000509458"/>
    </source>
</evidence>
<dbReference type="AlphaFoldDB" id="A0A6T9XWL0"/>
<dbReference type="SUPFAM" id="SSF54001">
    <property type="entry name" value="Cysteine proteinases"/>
    <property type="match status" value="1"/>
</dbReference>
<sequence>MLEQQHYHHIREHMQPGDIIAFGGNSLFSRWTKLTTRSAVTHVAIVTHTKNTHTKATHTTATHTQATQSMVHAQERSQYYNHVMEATSFKGKRSVMTNRLSERVASYDGDIWWLPLSRASRSIFEQNKHKFFNFMCEQEGKPYDVLQLFGSAVDALDDHPLFSSISYNNEDFSSWFCSELIAEGLKTAGVVTGVNSSEVTPVDICRFNIFKKRYVQLKGEGRVIAGFNSLVPDNWGQIA</sequence>
<gene>
    <name evidence="1" type="ORF">ALFOR1_20360</name>
</gene>
<protein>
    <recommendedName>
        <fullName evidence="3">Permuted papain-like amidase enzyme, YaeF/YiiX, C92 family</fullName>
    </recommendedName>
</protein>
<evidence type="ECO:0008006" key="3">
    <source>
        <dbReference type="Google" id="ProtNLM"/>
    </source>
</evidence>
<reference evidence="1 2" key="1">
    <citation type="submission" date="2020-06" db="EMBL/GenBank/DDBJ databases">
        <authorList>
            <person name="Duchaud E."/>
        </authorList>
    </citation>
    <scope>NUCLEOTIDE SEQUENCE [LARGE SCALE GENOMIC DNA]</scope>
    <source>
        <strain evidence="1">Alteromonas fortis</strain>
    </source>
</reference>
<evidence type="ECO:0000313" key="1">
    <source>
        <dbReference type="EMBL" id="CAB9492902.1"/>
    </source>
</evidence>
<dbReference type="Proteomes" id="UP000509458">
    <property type="component" value="Chromosome"/>
</dbReference>
<organism evidence="1 2">
    <name type="scientific">Alteromonas macleodii</name>
    <name type="common">Pseudoalteromonas macleodii</name>
    <dbReference type="NCBI Taxonomy" id="28108"/>
    <lineage>
        <taxon>Bacteria</taxon>
        <taxon>Pseudomonadati</taxon>
        <taxon>Pseudomonadota</taxon>
        <taxon>Gammaproteobacteria</taxon>
        <taxon>Alteromonadales</taxon>
        <taxon>Alteromonadaceae</taxon>
        <taxon>Alteromonas/Salinimonas group</taxon>
        <taxon>Alteromonas</taxon>
    </lineage>
</organism>
<dbReference type="RefSeq" id="WP_179982532.1">
    <property type="nucleotide sequence ID" value="NZ_LR812090.1"/>
</dbReference>
<proteinExistence type="predicted"/>
<name>A0A6T9XWL0_ALTMA</name>
<dbReference type="EMBL" id="LR812090">
    <property type="protein sequence ID" value="CAB9492902.1"/>
    <property type="molecule type" value="Genomic_DNA"/>
</dbReference>
<accession>A0A6T9XWL0</accession>
<dbReference type="InterPro" id="IPR038765">
    <property type="entry name" value="Papain-like_cys_pep_sf"/>
</dbReference>
<dbReference type="Gene3D" id="3.90.1720.10">
    <property type="entry name" value="endopeptidase domain like (from Nostoc punctiforme)"/>
    <property type="match status" value="1"/>
</dbReference>